<keyword evidence="1" id="KW-1185">Reference proteome</keyword>
<reference evidence="2" key="1">
    <citation type="submission" date="2020-01" db="EMBL/GenBank/DDBJ databases">
        <authorList>
            <consortium name="DOE Joint Genome Institute"/>
            <person name="Haridas S."/>
            <person name="Albert R."/>
            <person name="Binder M."/>
            <person name="Bloem J."/>
            <person name="Labutti K."/>
            <person name="Salamov A."/>
            <person name="Andreopoulos B."/>
            <person name="Baker S.E."/>
            <person name="Barry K."/>
            <person name="Bills G."/>
            <person name="Bluhm B.H."/>
            <person name="Cannon C."/>
            <person name="Castanera R."/>
            <person name="Culley D.E."/>
            <person name="Daum C."/>
            <person name="Ezra D."/>
            <person name="Gonzalez J.B."/>
            <person name="Henrissat B."/>
            <person name="Kuo A."/>
            <person name="Liang C."/>
            <person name="Lipzen A."/>
            <person name="Lutzoni F."/>
            <person name="Magnuson J."/>
            <person name="Mondo S."/>
            <person name="Nolan M."/>
            <person name="Ohm R."/>
            <person name="Pangilinan J."/>
            <person name="Park H.-J."/>
            <person name="Ramirez L."/>
            <person name="Alfaro M."/>
            <person name="Sun H."/>
            <person name="Tritt A."/>
            <person name="Yoshinaga Y."/>
            <person name="Zwiers L.-H."/>
            <person name="Turgeon B.G."/>
            <person name="Goodwin S.B."/>
            <person name="Spatafora J.W."/>
            <person name="Crous P.W."/>
            <person name="Grigoriev I.V."/>
        </authorList>
    </citation>
    <scope>NUCLEOTIDE SEQUENCE</scope>
    <source>
        <strain evidence="2">CBS 342.82</strain>
    </source>
</reference>
<dbReference type="OrthoDB" id="3918888at2759"/>
<accession>A0A6J3LTF9</accession>
<proteinExistence type="predicted"/>
<dbReference type="RefSeq" id="XP_033455600.1">
    <property type="nucleotide sequence ID" value="XM_033607136.1"/>
</dbReference>
<reference evidence="2" key="3">
    <citation type="submission" date="2025-08" db="UniProtKB">
        <authorList>
            <consortium name="RefSeq"/>
        </authorList>
    </citation>
    <scope>IDENTIFICATION</scope>
    <source>
        <strain evidence="2">CBS 342.82</strain>
    </source>
</reference>
<dbReference type="AlphaFoldDB" id="A0A6J3LTF9"/>
<sequence length="147" mass="15295">MNWHLIPSRAAFISDNKLHILKTSYCTYYGRHSALKTAGCGTAYAIGAFVSATGDAAAEGYIATELGEAFNGKRDNQTPRFICITKDGDTLCTSWANYSTGKLPSGESGDIEGFAVKCGQSGGSATDGGIVYICVSNRAKGCGAAVC</sequence>
<organism evidence="2">
    <name type="scientific">Dissoconium aciculare CBS 342.82</name>
    <dbReference type="NCBI Taxonomy" id="1314786"/>
    <lineage>
        <taxon>Eukaryota</taxon>
        <taxon>Fungi</taxon>
        <taxon>Dikarya</taxon>
        <taxon>Ascomycota</taxon>
        <taxon>Pezizomycotina</taxon>
        <taxon>Dothideomycetes</taxon>
        <taxon>Dothideomycetidae</taxon>
        <taxon>Mycosphaerellales</taxon>
        <taxon>Dissoconiaceae</taxon>
        <taxon>Dissoconium</taxon>
    </lineage>
</organism>
<evidence type="ECO:0000313" key="2">
    <source>
        <dbReference type="RefSeq" id="XP_033455600.1"/>
    </source>
</evidence>
<reference evidence="2" key="2">
    <citation type="submission" date="2020-04" db="EMBL/GenBank/DDBJ databases">
        <authorList>
            <consortium name="NCBI Genome Project"/>
        </authorList>
    </citation>
    <scope>NUCLEOTIDE SEQUENCE</scope>
    <source>
        <strain evidence="2">CBS 342.82</strain>
    </source>
</reference>
<dbReference type="GeneID" id="54364936"/>
<gene>
    <name evidence="2" type="ORF">K489DRAFT_404931</name>
</gene>
<dbReference type="Proteomes" id="UP000504637">
    <property type="component" value="Unplaced"/>
</dbReference>
<name>A0A6J3LTF9_9PEZI</name>
<protein>
    <submittedName>
        <fullName evidence="2">Uncharacterized protein</fullName>
    </submittedName>
</protein>
<evidence type="ECO:0000313" key="1">
    <source>
        <dbReference type="Proteomes" id="UP000504637"/>
    </source>
</evidence>